<dbReference type="GO" id="GO:0006189">
    <property type="term" value="P:'de novo' IMP biosynthetic process"/>
    <property type="evidence" value="ECO:0007669"/>
    <property type="project" value="UniProtKB-UniPathway"/>
</dbReference>
<sequence>MIKVSLTCTARQCIFVTRIIKGGATVGQNLFAKNNASSRVPRCHLSCQRFSSSLSSILQQVEKGSISASDAENMIEENKNSDSLASFSNIDHNRGDRTGFPEAVFGEGKTPTQIASILDSMASRAKGYVLTTRISNDIWKNVEKIGIQHGEMTYHETARMIVVKPDTMIEQSRSPEESEHTVVVACAGTTDLFVAEEAALTLQYSSRNIRVERIYDVGVAGLHRIVHALPKLRHPSVRAIVVCAGMDGALPSVVGGLVKVPVVAVPTSVGYGAALGGIGALLSMINSCSPGVGVVNINNGFGGAALAFKIANNNVSD</sequence>
<evidence type="ECO:0000259" key="3">
    <source>
        <dbReference type="SMART" id="SM01001"/>
    </source>
</evidence>
<gene>
    <name evidence="4" type="ORF">PINE0816_LOCUS14119</name>
</gene>
<dbReference type="Gene3D" id="3.40.50.1970">
    <property type="match status" value="1"/>
</dbReference>
<protein>
    <recommendedName>
        <fullName evidence="2">phosphoribosylaminoimidazole carboxylase</fullName>
        <ecNumber evidence="2">4.1.1.21</ecNumber>
    </recommendedName>
</protein>
<accession>A0A7S0GHI7</accession>
<dbReference type="EMBL" id="HBEL01030303">
    <property type="protein sequence ID" value="CAD8417984.1"/>
    <property type="molecule type" value="Transcribed_RNA"/>
</dbReference>
<evidence type="ECO:0000256" key="2">
    <source>
        <dbReference type="ARBA" id="ARBA00012329"/>
    </source>
</evidence>
<dbReference type="InterPro" id="IPR000031">
    <property type="entry name" value="PurE_dom"/>
</dbReference>
<dbReference type="UniPathway" id="UPA00074">
    <property type="reaction ID" value="UER00130"/>
</dbReference>
<evidence type="ECO:0000256" key="1">
    <source>
        <dbReference type="ARBA" id="ARBA00004747"/>
    </source>
</evidence>
<dbReference type="GO" id="GO:0004638">
    <property type="term" value="F:phosphoribosylaminoimidazole carboxylase activity"/>
    <property type="evidence" value="ECO:0007669"/>
    <property type="project" value="UniProtKB-EC"/>
</dbReference>
<dbReference type="Pfam" id="PF00731">
    <property type="entry name" value="AIRC"/>
    <property type="match status" value="1"/>
</dbReference>
<reference evidence="4" key="1">
    <citation type="submission" date="2021-01" db="EMBL/GenBank/DDBJ databases">
        <authorList>
            <person name="Corre E."/>
            <person name="Pelletier E."/>
            <person name="Niang G."/>
            <person name="Scheremetjew M."/>
            <person name="Finn R."/>
            <person name="Kale V."/>
            <person name="Holt S."/>
            <person name="Cochrane G."/>
            <person name="Meng A."/>
            <person name="Brown T."/>
            <person name="Cohen L."/>
        </authorList>
    </citation>
    <scope>NUCLEOTIDE SEQUENCE</scope>
    <source>
        <strain evidence="4">CCAP1064/1</strain>
    </source>
</reference>
<dbReference type="AlphaFoldDB" id="A0A7S0GHI7"/>
<proteinExistence type="predicted"/>
<dbReference type="PANTHER" id="PTHR43064:SF1">
    <property type="entry name" value="SLL1489 PROTEIN"/>
    <property type="match status" value="1"/>
</dbReference>
<organism evidence="4">
    <name type="scientific">Proboscia inermis</name>
    <dbReference type="NCBI Taxonomy" id="420281"/>
    <lineage>
        <taxon>Eukaryota</taxon>
        <taxon>Sar</taxon>
        <taxon>Stramenopiles</taxon>
        <taxon>Ochrophyta</taxon>
        <taxon>Bacillariophyta</taxon>
        <taxon>Coscinodiscophyceae</taxon>
        <taxon>Rhizosoleniophycidae</taxon>
        <taxon>Rhizosoleniales</taxon>
        <taxon>Rhizosoleniaceae</taxon>
        <taxon>Proboscia</taxon>
    </lineage>
</organism>
<dbReference type="EC" id="4.1.1.21" evidence="2"/>
<feature type="domain" description="PurE" evidence="3">
    <location>
        <begin position="180"/>
        <end position="316"/>
    </location>
</feature>
<dbReference type="SUPFAM" id="SSF52255">
    <property type="entry name" value="N5-CAIR mutase (phosphoribosylaminoimidazole carboxylase, PurE)"/>
    <property type="match status" value="1"/>
</dbReference>
<dbReference type="GO" id="GO:0016787">
    <property type="term" value="F:hydrolase activity"/>
    <property type="evidence" value="ECO:0007669"/>
    <property type="project" value="InterPro"/>
</dbReference>
<dbReference type="PANTHER" id="PTHR43064">
    <property type="entry name" value="PHOSPHORIBOSYLAMINOIMIDAZOLE CARBOXYLASE-RELATED"/>
    <property type="match status" value="1"/>
</dbReference>
<dbReference type="NCBIfam" id="NF033503">
    <property type="entry name" value="LarB"/>
    <property type="match status" value="1"/>
</dbReference>
<evidence type="ECO:0000313" key="4">
    <source>
        <dbReference type="EMBL" id="CAD8417984.1"/>
    </source>
</evidence>
<name>A0A7S0GHI7_9STRA</name>
<dbReference type="SMART" id="SM01001">
    <property type="entry name" value="AIRC"/>
    <property type="match status" value="1"/>
</dbReference>
<comment type="pathway">
    <text evidence="1">Purine metabolism; IMP biosynthesis via de novo pathway; 5-amino-1-(5-phospho-D-ribosyl)imidazole-4-carboxylate from 5-amino-1-(5-phospho-D-ribosyl)imidazole (carboxylase route): step 1/1.</text>
</comment>
<dbReference type="InterPro" id="IPR039476">
    <property type="entry name" value="P2CMN_synthase_LarB"/>
</dbReference>